<name>A0AAD3MI14_LATJO</name>
<reference evidence="1" key="1">
    <citation type="submission" date="2022-08" db="EMBL/GenBank/DDBJ databases">
        <title>Genome sequencing of akame (Lates japonicus).</title>
        <authorList>
            <person name="Hashiguchi Y."/>
            <person name="Takahashi H."/>
        </authorList>
    </citation>
    <scope>NUCLEOTIDE SEQUENCE</scope>
    <source>
        <strain evidence="1">Kochi</strain>
    </source>
</reference>
<comment type="caution">
    <text evidence="1">The sequence shown here is derived from an EMBL/GenBank/DDBJ whole genome shotgun (WGS) entry which is preliminary data.</text>
</comment>
<dbReference type="EMBL" id="BRZM01000020">
    <property type="protein sequence ID" value="GLD54928.1"/>
    <property type="molecule type" value="Genomic_DNA"/>
</dbReference>
<dbReference type="AlphaFoldDB" id="A0AAD3MI14"/>
<accession>A0AAD3MI14</accession>
<dbReference type="Proteomes" id="UP001279410">
    <property type="component" value="Unassembled WGS sequence"/>
</dbReference>
<evidence type="ECO:0000313" key="2">
    <source>
        <dbReference type="Proteomes" id="UP001279410"/>
    </source>
</evidence>
<protein>
    <submittedName>
        <fullName evidence="1">Uncharacterized protein</fullName>
    </submittedName>
</protein>
<keyword evidence="2" id="KW-1185">Reference proteome</keyword>
<sequence>MSPWRSTWPTWRRTQEGGPEQDWAYCGTWFTCKEQMRNRVINDREHPERDFIKHLKDICEVMDMDHMEVIDVEGRQEKDFIQCEEQP</sequence>
<organism evidence="1 2">
    <name type="scientific">Lates japonicus</name>
    <name type="common">Japanese lates</name>
    <dbReference type="NCBI Taxonomy" id="270547"/>
    <lineage>
        <taxon>Eukaryota</taxon>
        <taxon>Metazoa</taxon>
        <taxon>Chordata</taxon>
        <taxon>Craniata</taxon>
        <taxon>Vertebrata</taxon>
        <taxon>Euteleostomi</taxon>
        <taxon>Actinopterygii</taxon>
        <taxon>Neopterygii</taxon>
        <taxon>Teleostei</taxon>
        <taxon>Neoteleostei</taxon>
        <taxon>Acanthomorphata</taxon>
        <taxon>Carangaria</taxon>
        <taxon>Carangaria incertae sedis</taxon>
        <taxon>Centropomidae</taxon>
        <taxon>Lates</taxon>
    </lineage>
</organism>
<gene>
    <name evidence="1" type="ORF">AKAME5_000748800</name>
</gene>
<proteinExistence type="predicted"/>
<evidence type="ECO:0000313" key="1">
    <source>
        <dbReference type="EMBL" id="GLD54928.1"/>
    </source>
</evidence>